<proteinExistence type="inferred from homology"/>
<protein>
    <recommendedName>
        <fullName evidence="10">Lipoprotein signal peptidase</fullName>
        <ecNumber evidence="10">3.4.23.36</ecNumber>
    </recommendedName>
    <alternativeName>
        <fullName evidence="10">Prolipoprotein signal peptidase</fullName>
    </alternativeName>
    <alternativeName>
        <fullName evidence="10">Signal peptidase II</fullName>
        <shortName evidence="10">SPase II</shortName>
    </alternativeName>
</protein>
<keyword evidence="12" id="KW-0449">Lipoprotein</keyword>
<dbReference type="PRINTS" id="PR00781">
    <property type="entry name" value="LIPOSIGPTASE"/>
</dbReference>
<dbReference type="OrthoDB" id="9810259at2"/>
<comment type="function">
    <text evidence="10">This protein specifically catalyzes the removal of signal peptides from prolipoproteins.</text>
</comment>
<comment type="similarity">
    <text evidence="1 10 11">Belongs to the peptidase A8 family.</text>
</comment>
<feature type="transmembrane region" description="Helical" evidence="10">
    <location>
        <begin position="20"/>
        <end position="37"/>
    </location>
</feature>
<feature type="transmembrane region" description="Helical" evidence="10">
    <location>
        <begin position="160"/>
        <end position="179"/>
    </location>
</feature>
<dbReference type="HAMAP" id="MF_00161">
    <property type="entry name" value="LspA"/>
    <property type="match status" value="1"/>
</dbReference>
<dbReference type="GO" id="GO:0004190">
    <property type="term" value="F:aspartic-type endopeptidase activity"/>
    <property type="evidence" value="ECO:0007669"/>
    <property type="project" value="UniProtKB-UniRule"/>
</dbReference>
<evidence type="ECO:0000256" key="8">
    <source>
        <dbReference type="ARBA" id="ARBA00022989"/>
    </source>
</evidence>
<evidence type="ECO:0000256" key="2">
    <source>
        <dbReference type="ARBA" id="ARBA00022475"/>
    </source>
</evidence>
<dbReference type="Proteomes" id="UP000298264">
    <property type="component" value="Unassembled WGS sequence"/>
</dbReference>
<comment type="subcellular location">
    <subcellularLocation>
        <location evidence="10">Cell membrane</location>
        <topology evidence="10">Multi-pass membrane protein</topology>
    </subcellularLocation>
</comment>
<evidence type="ECO:0000256" key="3">
    <source>
        <dbReference type="ARBA" id="ARBA00022519"/>
    </source>
</evidence>
<keyword evidence="8 10" id="KW-1133">Transmembrane helix</keyword>
<organism evidence="12 13">
    <name type="scientific">Leptospira ilyithenensis</name>
    <dbReference type="NCBI Taxonomy" id="2484901"/>
    <lineage>
        <taxon>Bacteria</taxon>
        <taxon>Pseudomonadati</taxon>
        <taxon>Spirochaetota</taxon>
        <taxon>Spirochaetia</taxon>
        <taxon>Leptospirales</taxon>
        <taxon>Leptospiraceae</taxon>
        <taxon>Leptospira</taxon>
    </lineage>
</organism>
<comment type="pathway">
    <text evidence="10">Protein modification; lipoprotein biosynthesis (signal peptide cleavage).</text>
</comment>
<dbReference type="RefSeq" id="WP_135765291.1">
    <property type="nucleotide sequence ID" value="NZ_RQHV01000061.1"/>
</dbReference>
<dbReference type="EMBL" id="RQHV01000061">
    <property type="protein sequence ID" value="TGN08340.1"/>
    <property type="molecule type" value="Genomic_DNA"/>
</dbReference>
<feature type="active site" evidence="10">
    <location>
        <position position="145"/>
    </location>
</feature>
<feature type="transmembrane region" description="Helical" evidence="10">
    <location>
        <begin position="73"/>
        <end position="92"/>
    </location>
</feature>
<comment type="caution">
    <text evidence="12">The sequence shown here is derived from an EMBL/GenBank/DDBJ whole genome shotgun (WGS) entry which is preliminary data.</text>
</comment>
<evidence type="ECO:0000256" key="5">
    <source>
        <dbReference type="ARBA" id="ARBA00022692"/>
    </source>
</evidence>
<evidence type="ECO:0000256" key="6">
    <source>
        <dbReference type="ARBA" id="ARBA00022750"/>
    </source>
</evidence>
<accession>A0A4R9LQU0</accession>
<dbReference type="PANTHER" id="PTHR33695">
    <property type="entry name" value="LIPOPROTEIN SIGNAL PEPTIDASE"/>
    <property type="match status" value="1"/>
</dbReference>
<evidence type="ECO:0000256" key="10">
    <source>
        <dbReference type="HAMAP-Rule" id="MF_00161"/>
    </source>
</evidence>
<evidence type="ECO:0000313" key="12">
    <source>
        <dbReference type="EMBL" id="TGN08340.1"/>
    </source>
</evidence>
<evidence type="ECO:0000256" key="9">
    <source>
        <dbReference type="ARBA" id="ARBA00023136"/>
    </source>
</evidence>
<reference evidence="12" key="1">
    <citation type="journal article" date="2019" name="PLoS Negl. Trop. Dis.">
        <title>Revisiting the worldwide diversity of Leptospira species in the environment.</title>
        <authorList>
            <person name="Vincent A.T."/>
            <person name="Schiettekatte O."/>
            <person name="Bourhy P."/>
            <person name="Veyrier F.J."/>
            <person name="Picardeau M."/>
        </authorList>
    </citation>
    <scope>NUCLEOTIDE SEQUENCE [LARGE SCALE GENOMIC DNA]</scope>
    <source>
        <strain evidence="12">201400974</strain>
    </source>
</reference>
<keyword evidence="6 10" id="KW-0064">Aspartyl protease</keyword>
<dbReference type="InterPro" id="IPR001872">
    <property type="entry name" value="Peptidase_A8"/>
</dbReference>
<keyword evidence="13" id="KW-1185">Reference proteome</keyword>
<keyword evidence="5 10" id="KW-0812">Transmembrane</keyword>
<evidence type="ECO:0000313" key="13">
    <source>
        <dbReference type="Proteomes" id="UP000298264"/>
    </source>
</evidence>
<evidence type="ECO:0000256" key="7">
    <source>
        <dbReference type="ARBA" id="ARBA00022801"/>
    </source>
</evidence>
<keyword evidence="3" id="KW-0997">Cell inner membrane</keyword>
<keyword evidence="7 10" id="KW-0378">Hydrolase</keyword>
<dbReference type="AlphaFoldDB" id="A0A4R9LQU0"/>
<dbReference type="GO" id="GO:0006508">
    <property type="term" value="P:proteolysis"/>
    <property type="evidence" value="ECO:0007669"/>
    <property type="project" value="UniProtKB-KW"/>
</dbReference>
<evidence type="ECO:0000256" key="4">
    <source>
        <dbReference type="ARBA" id="ARBA00022670"/>
    </source>
</evidence>
<sequence>MQFPELPKKPFLSVYKPQYIAFVIFGLILDLASKYIIIKKMQAYESIPVIGDFFRLSLTFNTGFVFGLFQNNALPSLFATSFAILFLIFYRWSNSDLGNPWGWNLVMAGAFGNLSDKFFVKIPGEGFRFGFSPERPGIEFIGVVDFLDFEWPNFLLFERWPAFNVADSCVSIGIVLLLLTMDWKEEAKK</sequence>
<evidence type="ECO:0000256" key="1">
    <source>
        <dbReference type="ARBA" id="ARBA00006139"/>
    </source>
</evidence>
<dbReference type="EC" id="3.4.23.36" evidence="10"/>
<dbReference type="Pfam" id="PF01252">
    <property type="entry name" value="Peptidase_A8"/>
    <property type="match status" value="1"/>
</dbReference>
<comment type="catalytic activity">
    <reaction evidence="10">
        <text>Release of signal peptides from bacterial membrane prolipoproteins. Hydrolyzes -Xaa-Yaa-Zaa-|-(S,diacylglyceryl)Cys-, in which Xaa is hydrophobic (preferably Leu), and Yaa (Ala or Ser) and Zaa (Gly or Ala) have small, neutral side chains.</text>
        <dbReference type="EC" id="3.4.23.36"/>
    </reaction>
</comment>
<keyword evidence="2 10" id="KW-1003">Cell membrane</keyword>
<dbReference type="PANTHER" id="PTHR33695:SF1">
    <property type="entry name" value="LIPOPROTEIN SIGNAL PEPTIDASE"/>
    <property type="match status" value="1"/>
</dbReference>
<feature type="active site" evidence="10">
    <location>
        <position position="167"/>
    </location>
</feature>
<keyword evidence="9 10" id="KW-0472">Membrane</keyword>
<dbReference type="UniPathway" id="UPA00665"/>
<dbReference type="GO" id="GO:0005886">
    <property type="term" value="C:plasma membrane"/>
    <property type="evidence" value="ECO:0007669"/>
    <property type="project" value="UniProtKB-SubCell"/>
</dbReference>
<name>A0A4R9LQU0_9LEPT</name>
<dbReference type="NCBIfam" id="NF011364">
    <property type="entry name" value="PRK14783.1"/>
    <property type="match status" value="1"/>
</dbReference>
<comment type="caution">
    <text evidence="10">Lacks conserved residue(s) required for the propagation of feature annotation.</text>
</comment>
<gene>
    <name evidence="10" type="primary">lspA</name>
    <name evidence="12" type="ORF">EHS11_15640</name>
</gene>
<keyword evidence="4 10" id="KW-0645">Protease</keyword>
<evidence type="ECO:0000256" key="11">
    <source>
        <dbReference type="RuleBase" id="RU004181"/>
    </source>
</evidence>